<evidence type="ECO:0000313" key="3">
    <source>
        <dbReference type="Proteomes" id="UP001497623"/>
    </source>
</evidence>
<dbReference type="AlphaFoldDB" id="A0AAV2R5D3"/>
<feature type="region of interest" description="Disordered" evidence="1">
    <location>
        <begin position="140"/>
        <end position="206"/>
    </location>
</feature>
<organism evidence="2 3">
    <name type="scientific">Meganyctiphanes norvegica</name>
    <name type="common">Northern krill</name>
    <name type="synonym">Thysanopoda norvegica</name>
    <dbReference type="NCBI Taxonomy" id="48144"/>
    <lineage>
        <taxon>Eukaryota</taxon>
        <taxon>Metazoa</taxon>
        <taxon>Ecdysozoa</taxon>
        <taxon>Arthropoda</taxon>
        <taxon>Crustacea</taxon>
        <taxon>Multicrustacea</taxon>
        <taxon>Malacostraca</taxon>
        <taxon>Eumalacostraca</taxon>
        <taxon>Eucarida</taxon>
        <taxon>Euphausiacea</taxon>
        <taxon>Euphausiidae</taxon>
        <taxon>Meganyctiphanes</taxon>
    </lineage>
</organism>
<name>A0AAV2R5D3_MEGNR</name>
<evidence type="ECO:0000256" key="1">
    <source>
        <dbReference type="SAM" id="MobiDB-lite"/>
    </source>
</evidence>
<dbReference type="EMBL" id="CAXKWB010016198">
    <property type="protein sequence ID" value="CAL4115723.1"/>
    <property type="molecule type" value="Genomic_DNA"/>
</dbReference>
<feature type="non-terminal residue" evidence="2">
    <location>
        <position position="206"/>
    </location>
</feature>
<protein>
    <submittedName>
        <fullName evidence="2">Uncharacterized protein</fullName>
    </submittedName>
</protein>
<proteinExistence type="predicted"/>
<gene>
    <name evidence="2" type="ORF">MNOR_LOCUS20727</name>
</gene>
<dbReference type="Proteomes" id="UP001497623">
    <property type="component" value="Unassembled WGS sequence"/>
</dbReference>
<reference evidence="2 3" key="1">
    <citation type="submission" date="2024-05" db="EMBL/GenBank/DDBJ databases">
        <authorList>
            <person name="Wallberg A."/>
        </authorList>
    </citation>
    <scope>NUCLEOTIDE SEQUENCE [LARGE SCALE GENOMIC DNA]</scope>
</reference>
<feature type="compositionally biased region" description="Polar residues" evidence="1">
    <location>
        <begin position="193"/>
        <end position="206"/>
    </location>
</feature>
<comment type="caution">
    <text evidence="2">The sequence shown here is derived from an EMBL/GenBank/DDBJ whole genome shotgun (WGS) entry which is preliminary data.</text>
</comment>
<keyword evidence="3" id="KW-1185">Reference proteome</keyword>
<sequence length="206" mass="23393">MAQAVAFEKLTRCWYEDMHLKSKAQLCLKLKNAICHKMLIGDKQKILVLHMQNFTNCGKFILQIKEEIEFHEEPVLSEEFESCYKIETLFRLMRKFNHQIEQSLMESILEVADMLDVKGLSRIRSNTSMDKFVSPLYTSGPASPASPLTSVVSESTTTESNPDIQRCSVRPEKDGNTSISETVVDGSDVLSWKRQNPPATNNENST</sequence>
<accession>A0AAV2R5D3</accession>
<feature type="compositionally biased region" description="Low complexity" evidence="1">
    <location>
        <begin position="149"/>
        <end position="160"/>
    </location>
</feature>
<evidence type="ECO:0000313" key="2">
    <source>
        <dbReference type="EMBL" id="CAL4115723.1"/>
    </source>
</evidence>